<dbReference type="Gene3D" id="3.40.1440.10">
    <property type="entry name" value="GIY-YIG endonuclease"/>
    <property type="match status" value="1"/>
</dbReference>
<dbReference type="InterPro" id="IPR047296">
    <property type="entry name" value="GIY-YIG_UvrC_Cho"/>
</dbReference>
<dbReference type="GO" id="GO:0006289">
    <property type="term" value="P:nucleotide-excision repair"/>
    <property type="evidence" value="ECO:0007669"/>
    <property type="project" value="UniProtKB-UniRule"/>
</dbReference>
<dbReference type="InterPro" id="IPR035901">
    <property type="entry name" value="GIY-YIG_endonuc_sf"/>
</dbReference>
<evidence type="ECO:0000256" key="3">
    <source>
        <dbReference type="ARBA" id="ARBA00022769"/>
    </source>
</evidence>
<dbReference type="SMART" id="SM00465">
    <property type="entry name" value="GIYc"/>
    <property type="match status" value="1"/>
</dbReference>
<keyword evidence="2 7" id="KW-0227">DNA damage</keyword>
<accession>A0A2S7UYS2</accession>
<evidence type="ECO:0000313" key="11">
    <source>
        <dbReference type="EMBL" id="PQJ54421.1"/>
    </source>
</evidence>
<dbReference type="HAMAP" id="MF_00203">
    <property type="entry name" value="UvrC"/>
    <property type="match status" value="1"/>
</dbReference>
<dbReference type="InterPro" id="IPR010994">
    <property type="entry name" value="RuvA_2-like"/>
</dbReference>
<dbReference type="FunFam" id="3.30.420.340:FF:000001">
    <property type="entry name" value="UvrABC system protein C"/>
    <property type="match status" value="1"/>
</dbReference>
<keyword evidence="1 7" id="KW-0963">Cytoplasm</keyword>
<dbReference type="GO" id="GO:0009380">
    <property type="term" value="C:excinuclease repair complex"/>
    <property type="evidence" value="ECO:0007669"/>
    <property type="project" value="InterPro"/>
</dbReference>
<feature type="domain" description="UVR" evidence="8">
    <location>
        <begin position="205"/>
        <end position="240"/>
    </location>
</feature>
<dbReference type="Gene3D" id="3.30.420.340">
    <property type="entry name" value="UvrC, RNAse H endonuclease domain"/>
    <property type="match status" value="1"/>
</dbReference>
<evidence type="ECO:0000256" key="1">
    <source>
        <dbReference type="ARBA" id="ARBA00022490"/>
    </source>
</evidence>
<dbReference type="Gene3D" id="4.10.860.10">
    <property type="entry name" value="UVR domain"/>
    <property type="match status" value="1"/>
</dbReference>
<proteinExistence type="inferred from homology"/>
<dbReference type="RefSeq" id="WP_105052938.1">
    <property type="nucleotide sequence ID" value="NZ_BMYG01000001.1"/>
</dbReference>
<dbReference type="OrthoDB" id="9804933at2"/>
<comment type="similarity">
    <text evidence="7">Belongs to the UvrC family.</text>
</comment>
<dbReference type="InterPro" id="IPR001943">
    <property type="entry name" value="UVR_dom"/>
</dbReference>
<evidence type="ECO:0000256" key="4">
    <source>
        <dbReference type="ARBA" id="ARBA00022881"/>
    </source>
</evidence>
<dbReference type="AlphaFoldDB" id="A0A2S7UYS2"/>
<keyword evidence="4 7" id="KW-0267">Excision nuclease</keyword>
<dbReference type="NCBIfam" id="NF001824">
    <property type="entry name" value="PRK00558.1-5"/>
    <property type="match status" value="1"/>
</dbReference>
<evidence type="ECO:0000313" key="12">
    <source>
        <dbReference type="Proteomes" id="UP000239007"/>
    </source>
</evidence>
<dbReference type="Proteomes" id="UP000239007">
    <property type="component" value="Unassembled WGS sequence"/>
</dbReference>
<dbReference type="PANTHER" id="PTHR30562:SF1">
    <property type="entry name" value="UVRABC SYSTEM PROTEIN C"/>
    <property type="match status" value="1"/>
</dbReference>
<dbReference type="InterPro" id="IPR038476">
    <property type="entry name" value="UvrC_RNase_H_dom_sf"/>
</dbReference>
<dbReference type="EMBL" id="MSCH01000003">
    <property type="protein sequence ID" value="PQJ54421.1"/>
    <property type="molecule type" value="Genomic_DNA"/>
</dbReference>
<dbReference type="PROSITE" id="PS50165">
    <property type="entry name" value="UVRC"/>
    <property type="match status" value="1"/>
</dbReference>
<dbReference type="FunFam" id="3.40.1440.10:FF:000001">
    <property type="entry name" value="UvrABC system protein C"/>
    <property type="match status" value="1"/>
</dbReference>
<dbReference type="InterPro" id="IPR003583">
    <property type="entry name" value="Hlx-hairpin-Hlx_DNA-bd_motif"/>
</dbReference>
<sequence>MNTPSFDHQSFLKSVTSKPGVYRMYDDSSTVIYVGKAKNLKNRLASYFRKEVNSTKTKALVAQIVTIEITVTGSETEALILENNLIKEYQPKYNILLRDDKSYPYILVTDHRHPRIAMHRGAKRHKGEYFGPFPSAGAVWESLRIMQKVFPVRQCEDSFYKARSRPCLQHQLKRCLAPCIEGYVTDEDYNEQINLVKQFLSGKSQDVIKHLIGNMERASEQLNFENAALYRDQISTLQKVTEQQNVSGNIEEIDVLAFSSNKGLASVHVLYIRDQKVLGSKNYSPKVPTNSEPSEIISSFIMQFYLNAIGGQNIPKTIVVPELTENLPELAQAIELVRGSKVELVTAQRGEKYQYYQLAQKNADIDLATKLADGRAMSSKYKELSEFLKLPKIERMECFDISHTFGEYPIASCVVFGPEGPVKSEYRRYNVKGVKGGDDYGAMAFALEKRYAKVTDVNKVPDILFIDGGKGQLNKAEAFFADWTLEKAPVIVGIAKGEGRKPGLETLFMNGGEIEVHMPKSSPALHLIQFIRDESHRFAITGHRAKRGKAKTTSILQDIPGIGAKRRQMLLKNFGGLQGLKAAKSEQIAKVSGISKQLALEIHAFLHDKD</sequence>
<evidence type="ECO:0000259" key="9">
    <source>
        <dbReference type="PROSITE" id="PS50164"/>
    </source>
</evidence>
<keyword evidence="5 7" id="KW-0234">DNA repair</keyword>
<dbReference type="Pfam" id="PF02151">
    <property type="entry name" value="UVR"/>
    <property type="match status" value="1"/>
</dbReference>
<dbReference type="GO" id="GO:0009432">
    <property type="term" value="P:SOS response"/>
    <property type="evidence" value="ECO:0007669"/>
    <property type="project" value="UniProtKB-UniRule"/>
</dbReference>
<keyword evidence="6 7" id="KW-0742">SOS response</keyword>
<dbReference type="InterPro" id="IPR004791">
    <property type="entry name" value="UvrC"/>
</dbReference>
<dbReference type="SUPFAM" id="SSF82771">
    <property type="entry name" value="GIY-YIG endonuclease"/>
    <property type="match status" value="1"/>
</dbReference>
<evidence type="ECO:0000256" key="2">
    <source>
        <dbReference type="ARBA" id="ARBA00022763"/>
    </source>
</evidence>
<dbReference type="SUPFAM" id="SSF47781">
    <property type="entry name" value="RuvA domain 2-like"/>
    <property type="match status" value="1"/>
</dbReference>
<comment type="caution">
    <text evidence="11">The sequence shown here is derived from an EMBL/GenBank/DDBJ whole genome shotgun (WGS) entry which is preliminary data.</text>
</comment>
<gene>
    <name evidence="7" type="primary">uvrC</name>
    <name evidence="11" type="ORF">BTO11_12685</name>
</gene>
<comment type="subunit">
    <text evidence="7">Interacts with UvrB in an incision complex.</text>
</comment>
<dbReference type="InterPro" id="IPR050066">
    <property type="entry name" value="UvrABC_protein_C"/>
</dbReference>
<evidence type="ECO:0000259" key="10">
    <source>
        <dbReference type="PROSITE" id="PS50165"/>
    </source>
</evidence>
<dbReference type="GO" id="GO:0003677">
    <property type="term" value="F:DNA binding"/>
    <property type="evidence" value="ECO:0007669"/>
    <property type="project" value="UniProtKB-UniRule"/>
</dbReference>
<feature type="domain" description="UvrC family homology region profile" evidence="10">
    <location>
        <begin position="255"/>
        <end position="480"/>
    </location>
</feature>
<dbReference type="SMART" id="SM00278">
    <property type="entry name" value="HhH1"/>
    <property type="match status" value="2"/>
</dbReference>
<evidence type="ECO:0000256" key="7">
    <source>
        <dbReference type="HAMAP-Rule" id="MF_00203"/>
    </source>
</evidence>
<dbReference type="PROSITE" id="PS50164">
    <property type="entry name" value="GIY_YIG"/>
    <property type="match status" value="1"/>
</dbReference>
<keyword evidence="12" id="KW-1185">Reference proteome</keyword>
<name>A0A2S7UYS2_9GAMM</name>
<evidence type="ECO:0000259" key="8">
    <source>
        <dbReference type="PROSITE" id="PS50151"/>
    </source>
</evidence>
<dbReference type="GO" id="GO:0005737">
    <property type="term" value="C:cytoplasm"/>
    <property type="evidence" value="ECO:0007669"/>
    <property type="project" value="UniProtKB-SubCell"/>
</dbReference>
<dbReference type="InterPro" id="IPR000305">
    <property type="entry name" value="GIY-YIG_endonuc"/>
</dbReference>
<dbReference type="Pfam" id="PF01541">
    <property type="entry name" value="GIY-YIG"/>
    <property type="match status" value="1"/>
</dbReference>
<protein>
    <recommendedName>
        <fullName evidence="7">UvrABC system protein C</fullName>
        <shortName evidence="7">Protein UvrC</shortName>
    </recommendedName>
    <alternativeName>
        <fullName evidence="7">Excinuclease ABC subunit C</fullName>
    </alternativeName>
</protein>
<dbReference type="InterPro" id="IPR036876">
    <property type="entry name" value="UVR_dom_sf"/>
</dbReference>
<dbReference type="Pfam" id="PF14520">
    <property type="entry name" value="HHH_5"/>
    <property type="match status" value="1"/>
</dbReference>
<keyword evidence="3 7" id="KW-0228">DNA excision</keyword>
<dbReference type="Pfam" id="PF08459">
    <property type="entry name" value="UvrC_RNaseH_dom"/>
    <property type="match status" value="1"/>
</dbReference>
<dbReference type="SUPFAM" id="SSF46600">
    <property type="entry name" value="C-terminal UvrC-binding domain of UvrB"/>
    <property type="match status" value="1"/>
</dbReference>
<dbReference type="CDD" id="cd10434">
    <property type="entry name" value="GIY-YIG_UvrC_Cho"/>
    <property type="match status" value="1"/>
</dbReference>
<organism evidence="11 12">
    <name type="scientific">Psychrosphaera saromensis</name>
    <dbReference type="NCBI Taxonomy" id="716813"/>
    <lineage>
        <taxon>Bacteria</taxon>
        <taxon>Pseudomonadati</taxon>
        <taxon>Pseudomonadota</taxon>
        <taxon>Gammaproteobacteria</taxon>
        <taxon>Alteromonadales</taxon>
        <taxon>Pseudoalteromonadaceae</taxon>
        <taxon>Psychrosphaera</taxon>
    </lineage>
</organism>
<dbReference type="Gene3D" id="1.10.150.20">
    <property type="entry name" value="5' to 3' exonuclease, C-terminal subdomain"/>
    <property type="match status" value="1"/>
</dbReference>
<dbReference type="NCBIfam" id="TIGR00194">
    <property type="entry name" value="uvrC"/>
    <property type="match status" value="1"/>
</dbReference>
<reference evidence="11 12" key="1">
    <citation type="submission" date="2016-12" db="EMBL/GenBank/DDBJ databases">
        <title>Diversity of luminous bacteria.</title>
        <authorList>
            <person name="Yoshizawa S."/>
            <person name="Kogure K."/>
        </authorList>
    </citation>
    <scope>NUCLEOTIDE SEQUENCE [LARGE SCALE GENOMIC DNA]</scope>
    <source>
        <strain evidence="11 12">SA4-48</strain>
    </source>
</reference>
<comment type="subcellular location">
    <subcellularLocation>
        <location evidence="7">Cytoplasm</location>
    </subcellularLocation>
</comment>
<comment type="function">
    <text evidence="7">The UvrABC repair system catalyzes the recognition and processing of DNA lesions. UvrC both incises the 5' and 3' sides of the lesion. The N-terminal half is responsible for the 3' incision and the C-terminal half is responsible for the 5' incision.</text>
</comment>
<dbReference type="PANTHER" id="PTHR30562">
    <property type="entry name" value="UVRC/OXIDOREDUCTASE"/>
    <property type="match status" value="1"/>
</dbReference>
<evidence type="ECO:0000256" key="5">
    <source>
        <dbReference type="ARBA" id="ARBA00023204"/>
    </source>
</evidence>
<dbReference type="InterPro" id="IPR001162">
    <property type="entry name" value="UvrC_RNase_H_dom"/>
</dbReference>
<dbReference type="PROSITE" id="PS50151">
    <property type="entry name" value="UVR"/>
    <property type="match status" value="1"/>
</dbReference>
<evidence type="ECO:0000256" key="6">
    <source>
        <dbReference type="ARBA" id="ARBA00023236"/>
    </source>
</evidence>
<dbReference type="GO" id="GO:0009381">
    <property type="term" value="F:excinuclease ABC activity"/>
    <property type="evidence" value="ECO:0007669"/>
    <property type="project" value="UniProtKB-UniRule"/>
</dbReference>
<dbReference type="Pfam" id="PF22920">
    <property type="entry name" value="UvrC_RNaseH"/>
    <property type="match status" value="1"/>
</dbReference>
<feature type="domain" description="GIY-YIG" evidence="9">
    <location>
        <begin position="17"/>
        <end position="95"/>
    </location>
</feature>